<comment type="function">
    <text evidence="7">Activator of cell division through the inhibition of FtsZ GTPase activity, therefore promoting FtsZ assembly into bundles of protofilaments necessary for the formation of the division Z ring. It is recruited early at mid-cell but it is not essential for cell division.</text>
</comment>
<evidence type="ECO:0000256" key="7">
    <source>
        <dbReference type="ARBA" id="ARBA00024910"/>
    </source>
</evidence>
<dbReference type="PANTHER" id="PTHR34981:SF1">
    <property type="entry name" value="CELL DIVISION PROTEIN ZAPA"/>
    <property type="match status" value="1"/>
</dbReference>
<dbReference type="AlphaFoldDB" id="A0A6P1ED17"/>
<keyword evidence="6" id="KW-0131">Cell cycle</keyword>
<dbReference type="InterPro" id="IPR036192">
    <property type="entry name" value="Cell_div_ZapA-like_sf"/>
</dbReference>
<evidence type="ECO:0000256" key="9">
    <source>
        <dbReference type="ARBA" id="ARBA00033158"/>
    </source>
</evidence>
<dbReference type="GO" id="GO:0030428">
    <property type="term" value="C:cell septum"/>
    <property type="evidence" value="ECO:0007669"/>
    <property type="project" value="TreeGrafter"/>
</dbReference>
<dbReference type="GO" id="GO:0043093">
    <property type="term" value="P:FtsZ-dependent cytokinesis"/>
    <property type="evidence" value="ECO:0007669"/>
    <property type="project" value="TreeGrafter"/>
</dbReference>
<dbReference type="Proteomes" id="UP000465035">
    <property type="component" value="Chromosome"/>
</dbReference>
<dbReference type="RefSeq" id="WP_003553702.1">
    <property type="nucleotide sequence ID" value="NZ_CABKOL010000102.1"/>
</dbReference>
<keyword evidence="4 10" id="KW-0132">Cell division</keyword>
<comment type="subcellular location">
    <subcellularLocation>
        <location evidence="1">Cytoplasm</location>
    </subcellularLocation>
</comment>
<dbReference type="GO" id="GO:0000921">
    <property type="term" value="P:septin ring assembly"/>
    <property type="evidence" value="ECO:0007669"/>
    <property type="project" value="TreeGrafter"/>
</dbReference>
<dbReference type="Gene3D" id="6.10.250.790">
    <property type="match status" value="1"/>
</dbReference>
<evidence type="ECO:0000256" key="6">
    <source>
        <dbReference type="ARBA" id="ARBA00023306"/>
    </source>
</evidence>
<evidence type="ECO:0000313" key="10">
    <source>
        <dbReference type="EMBL" id="QHB51934.1"/>
    </source>
</evidence>
<evidence type="ECO:0000256" key="4">
    <source>
        <dbReference type="ARBA" id="ARBA00022618"/>
    </source>
</evidence>
<evidence type="ECO:0000313" key="11">
    <source>
        <dbReference type="Proteomes" id="UP000465035"/>
    </source>
</evidence>
<dbReference type="InterPro" id="IPR053712">
    <property type="entry name" value="Bac_CellDiv_Activator"/>
</dbReference>
<dbReference type="GO" id="GO:0000917">
    <property type="term" value="P:division septum assembly"/>
    <property type="evidence" value="ECO:0007669"/>
    <property type="project" value="UniProtKB-KW"/>
</dbReference>
<organism evidence="10 11">
    <name type="scientific">Lentilactobacillus hilgardii</name>
    <name type="common">Lactobacillus hilgardii</name>
    <dbReference type="NCBI Taxonomy" id="1588"/>
    <lineage>
        <taxon>Bacteria</taxon>
        <taxon>Bacillati</taxon>
        <taxon>Bacillota</taxon>
        <taxon>Bacilli</taxon>
        <taxon>Lactobacillales</taxon>
        <taxon>Lactobacillaceae</taxon>
        <taxon>Lentilactobacillus</taxon>
    </lineage>
</organism>
<dbReference type="PANTHER" id="PTHR34981">
    <property type="entry name" value="CELL DIVISION PROTEIN ZAPA"/>
    <property type="match status" value="1"/>
</dbReference>
<dbReference type="Pfam" id="PF05164">
    <property type="entry name" value="ZapA"/>
    <property type="match status" value="1"/>
</dbReference>
<evidence type="ECO:0000256" key="1">
    <source>
        <dbReference type="ARBA" id="ARBA00004496"/>
    </source>
</evidence>
<comment type="subunit">
    <text evidence="8">Homodimer. Interacts with FtsZ.</text>
</comment>
<evidence type="ECO:0000256" key="3">
    <source>
        <dbReference type="ARBA" id="ARBA00022490"/>
    </source>
</evidence>
<dbReference type="InterPro" id="IPR007838">
    <property type="entry name" value="Cell_div_ZapA-like"/>
</dbReference>
<dbReference type="SUPFAM" id="SSF102829">
    <property type="entry name" value="Cell division protein ZapA-like"/>
    <property type="match status" value="1"/>
</dbReference>
<name>A0A6P1ED17_LENHI</name>
<sequence length="88" mass="9954">MSKDEKRRFKTTIGGKNYTLVGKGSDEHLQAVSDLLNEQLKQLRQLMPNISDEQRSILVAFNAISKQFELEEQLAKGQSQSAQSQESE</sequence>
<evidence type="ECO:0000256" key="2">
    <source>
        <dbReference type="ARBA" id="ARBA00015195"/>
    </source>
</evidence>
<reference evidence="10 11" key="1">
    <citation type="submission" date="2019-12" db="EMBL/GenBank/DDBJ databases">
        <title>Lactobacillus hilgardii FLUB.</title>
        <authorList>
            <person name="Gustaw K."/>
        </authorList>
    </citation>
    <scope>NUCLEOTIDE SEQUENCE [LARGE SCALE GENOMIC DNA]</scope>
    <source>
        <strain evidence="10 11">FLUB</strain>
    </source>
</reference>
<evidence type="ECO:0000256" key="8">
    <source>
        <dbReference type="ARBA" id="ARBA00026068"/>
    </source>
</evidence>
<accession>A0A6P1ED17</accession>
<gene>
    <name evidence="10" type="primary">zapA</name>
    <name evidence="10" type="ORF">GQR93_06930</name>
</gene>
<evidence type="ECO:0000256" key="5">
    <source>
        <dbReference type="ARBA" id="ARBA00023210"/>
    </source>
</evidence>
<protein>
    <recommendedName>
        <fullName evidence="2">Cell division protein ZapA</fullName>
    </recommendedName>
    <alternativeName>
        <fullName evidence="9">Z ring-associated protein ZapA</fullName>
    </alternativeName>
</protein>
<dbReference type="EMBL" id="CP047121">
    <property type="protein sequence ID" value="QHB51934.1"/>
    <property type="molecule type" value="Genomic_DNA"/>
</dbReference>
<dbReference type="GO" id="GO:0005829">
    <property type="term" value="C:cytosol"/>
    <property type="evidence" value="ECO:0007669"/>
    <property type="project" value="TreeGrafter"/>
</dbReference>
<keyword evidence="5" id="KW-0717">Septation</keyword>
<dbReference type="GeneID" id="69058090"/>
<dbReference type="SMR" id="A0A6P1ED17"/>
<dbReference type="GO" id="GO:0032153">
    <property type="term" value="C:cell division site"/>
    <property type="evidence" value="ECO:0007669"/>
    <property type="project" value="TreeGrafter"/>
</dbReference>
<keyword evidence="3" id="KW-0963">Cytoplasm</keyword>
<proteinExistence type="predicted"/>